<reference evidence="2" key="1">
    <citation type="journal article" date="2010" name="Science">
        <title>The genome of the Western clawed frog Xenopus tropicalis.</title>
        <authorList>
            <person name="Hellsten U."/>
            <person name="Harland R.M."/>
            <person name="Gilchrist M.J."/>
            <person name="Hendrix D."/>
            <person name="Jurka J."/>
            <person name="Kapitonov V."/>
            <person name="Ovcharenko I."/>
            <person name="Putnam N.H."/>
            <person name="Shu S."/>
            <person name="Taher L."/>
            <person name="Blitz I.L."/>
            <person name="Blumberg B."/>
            <person name="Dichmann D.S."/>
            <person name="Dubchak I."/>
            <person name="Amaya E."/>
            <person name="Detter J.C."/>
            <person name="Fletcher R."/>
            <person name="Gerhard D.S."/>
            <person name="Goodstein D."/>
            <person name="Graves T."/>
            <person name="Grigoriev I.V."/>
            <person name="Grimwood J."/>
            <person name="Kawashima T."/>
            <person name="Lindquist E."/>
            <person name="Lucas S.M."/>
            <person name="Mead P.E."/>
            <person name="Mitros T."/>
            <person name="Ogino H."/>
            <person name="Ohta Y."/>
            <person name="Poliakov A.V."/>
            <person name="Pollet N."/>
            <person name="Robert J."/>
            <person name="Salamov A."/>
            <person name="Sater A.K."/>
            <person name="Schmutz J."/>
            <person name="Terry A."/>
            <person name="Vize P.D."/>
            <person name="Warren W.C."/>
            <person name="Wells D."/>
            <person name="Wills A."/>
            <person name="Wilson R.K."/>
            <person name="Zimmerman L.B."/>
            <person name="Zorn A.M."/>
            <person name="Grainger R."/>
            <person name="Grammer T."/>
            <person name="Khokha M.K."/>
            <person name="Richardson P.M."/>
            <person name="Rokhsar D.S."/>
        </authorList>
    </citation>
    <scope>NUCLEOTIDE SEQUENCE [LARGE SCALE GENOMIC DNA]</scope>
    <source>
        <strain evidence="2">Nigerian</strain>
    </source>
</reference>
<feature type="domain" description="CCHC-type" evidence="1">
    <location>
        <begin position="62"/>
        <end position="78"/>
    </location>
</feature>
<dbReference type="GO" id="GO:0002218">
    <property type="term" value="P:activation of innate immune response"/>
    <property type="evidence" value="ECO:0007669"/>
    <property type="project" value="InterPro"/>
</dbReference>
<evidence type="ECO:0000259" key="1">
    <source>
        <dbReference type="SMART" id="SM00343"/>
    </source>
</evidence>
<dbReference type="GO" id="GO:0003690">
    <property type="term" value="F:double-stranded DNA binding"/>
    <property type="evidence" value="ECO:0007669"/>
    <property type="project" value="InterPro"/>
</dbReference>
<dbReference type="InParanoid" id="A0A803JF28"/>
<dbReference type="Ensembl" id="ENSXETT00000120763">
    <property type="protein sequence ID" value="ENSXETP00000106525"/>
    <property type="gene ID" value="ENSXETG00000042259"/>
</dbReference>
<protein>
    <recommendedName>
        <fullName evidence="1">CCHC-type domain-containing protein</fullName>
    </recommendedName>
</protein>
<dbReference type="GeneTree" id="ENSGT00530000063983"/>
<dbReference type="InterPro" id="IPR057811">
    <property type="entry name" value="RBD_ZCCHC3_2nd"/>
</dbReference>
<dbReference type="AlphaFoldDB" id="A0A803JF28"/>
<evidence type="ECO:0000313" key="2">
    <source>
        <dbReference type="Ensembl" id="ENSXETP00000106525"/>
    </source>
</evidence>
<dbReference type="InterPro" id="IPR042509">
    <property type="entry name" value="ZCCHC3"/>
</dbReference>
<reference evidence="2" key="2">
    <citation type="submission" date="2021-03" db="UniProtKB">
        <authorList>
            <consortium name="Ensembl"/>
        </authorList>
    </citation>
    <scope>IDENTIFICATION</scope>
</reference>
<dbReference type="PANTHER" id="PTHR22639:SF6">
    <property type="entry name" value="ZINC FINGER CCHC DOMAIN-CONTAINING PROTEIN 3-LIKE"/>
    <property type="match status" value="1"/>
</dbReference>
<dbReference type="GO" id="GO:0008270">
    <property type="term" value="F:zinc ion binding"/>
    <property type="evidence" value="ECO:0007669"/>
    <property type="project" value="InterPro"/>
</dbReference>
<proteinExistence type="predicted"/>
<dbReference type="SUPFAM" id="SSF57756">
    <property type="entry name" value="Retrovirus zinc finger-like domains"/>
    <property type="match status" value="1"/>
</dbReference>
<feature type="domain" description="CCHC-type" evidence="1">
    <location>
        <begin position="97"/>
        <end position="113"/>
    </location>
</feature>
<name>A0A803JF28_XENTR</name>
<dbReference type="Gene3D" id="4.10.60.10">
    <property type="entry name" value="Zinc finger, CCHC-type"/>
    <property type="match status" value="1"/>
</dbReference>
<dbReference type="GO" id="GO:0003723">
    <property type="term" value="F:RNA binding"/>
    <property type="evidence" value="ECO:0007669"/>
    <property type="project" value="InterPro"/>
</dbReference>
<dbReference type="InterPro" id="IPR001878">
    <property type="entry name" value="Znf_CCHC"/>
</dbReference>
<dbReference type="PANTHER" id="PTHR22639">
    <property type="entry name" value="GAG-RELATED PROTEIN"/>
    <property type="match status" value="1"/>
</dbReference>
<feature type="domain" description="CCHC-type" evidence="1">
    <location>
        <begin position="79"/>
        <end position="94"/>
    </location>
</feature>
<organism evidence="2">
    <name type="scientific">Xenopus tropicalis</name>
    <name type="common">Western clawed frog</name>
    <name type="synonym">Silurana tropicalis</name>
    <dbReference type="NCBI Taxonomy" id="8364"/>
    <lineage>
        <taxon>Eukaryota</taxon>
        <taxon>Metazoa</taxon>
        <taxon>Chordata</taxon>
        <taxon>Craniata</taxon>
        <taxon>Vertebrata</taxon>
        <taxon>Euteleostomi</taxon>
        <taxon>Amphibia</taxon>
        <taxon>Batrachia</taxon>
        <taxon>Anura</taxon>
        <taxon>Pipoidea</taxon>
        <taxon>Pipidae</taxon>
        <taxon>Xenopodinae</taxon>
        <taxon>Xenopus</taxon>
        <taxon>Silurana</taxon>
    </lineage>
</organism>
<sequence>MEVVLNRFCEKVEFVGKVLNELGIWTSKFKYKVKFKKGLYPPARFRLGNINLDVFFPEMPVFCKKCRSYGHTAENCNLCSNCGEDTHMTKNCVLQKRCNLCFQMGHLYAGCPQREKVESQKSIHEDLSASPNFEVFADPVLSFVLQDKTTEEKREEKENLPDVEMESELGQVGKVLEFLSDFDLSASPNLQILEENLSEPLSPVSEEGHFHVTGEESPAGKMLQEGLTVKRKTGFESLSRGEKLYRSYKGKSIQELKEVVSDWSDEEEYGKLGKYFEEIPNKKEARKKIL</sequence>
<accession>A0A803JF28</accession>
<dbReference type="Pfam" id="PF23058">
    <property type="entry name" value="RBD_ZCCHC3_2nd"/>
    <property type="match status" value="1"/>
</dbReference>
<dbReference type="SMART" id="SM00343">
    <property type="entry name" value="ZnF_C2HC"/>
    <property type="match status" value="3"/>
</dbReference>
<dbReference type="InterPro" id="IPR036875">
    <property type="entry name" value="Znf_CCHC_sf"/>
</dbReference>